<sequence>MQSQITYRPKLPGDILYLVAYFSSFETRINLVQCNKWLHETCTSLLFKHIYLHSPIQLIKLCGSEGAICMLKTTDSIYLGERLFTPDSWPSEAIGDAPELLIRVLRATKSLTRLQILSSDRILEEDELFYYNLQQKVDSVASDPTFLSNLAILIELPNHISWKALCHNRPIIYYYYPNEPYMYADICPSYKGGGSGLNLKHNLSAQDVGILIKEGQWTTLNMHFCSPSGIRIHMRFPEEIKHGSPSPVQDPWSWVKTMLLASGIASHHLFSLSVQFEPVLPYQSAAAQCAALEELYNEFPELDEVAVSYPFLYWSRSVDHKYESEFFSDDPLPDWTPQPYEHCMSDWMDWWLKALDLGPLEAQSLGELAQTTAELIDGIRLRWDPEHYDIASAEAILEYLSNYRI</sequence>
<evidence type="ECO:0000313" key="1">
    <source>
        <dbReference type="EMBL" id="CAE6422632.1"/>
    </source>
</evidence>
<dbReference type="Proteomes" id="UP000663843">
    <property type="component" value="Unassembled WGS sequence"/>
</dbReference>
<name>A0A8H3AK27_9AGAM</name>
<proteinExistence type="predicted"/>
<dbReference type="AlphaFoldDB" id="A0A8H3AK27"/>
<accession>A0A8H3AK27</accession>
<reference evidence="1" key="1">
    <citation type="submission" date="2021-01" db="EMBL/GenBank/DDBJ databases">
        <authorList>
            <person name="Kaushik A."/>
        </authorList>
    </citation>
    <scope>NUCLEOTIDE SEQUENCE</scope>
    <source>
        <strain evidence="1">AG2-2IIIB</strain>
    </source>
</reference>
<comment type="caution">
    <text evidence="1">The sequence shown here is derived from an EMBL/GenBank/DDBJ whole genome shotgun (WGS) entry which is preliminary data.</text>
</comment>
<gene>
    <name evidence="1" type="ORF">RDB_LOCUS55081</name>
</gene>
<evidence type="ECO:0000313" key="2">
    <source>
        <dbReference type="Proteomes" id="UP000663843"/>
    </source>
</evidence>
<organism evidence="1 2">
    <name type="scientific">Rhizoctonia solani</name>
    <dbReference type="NCBI Taxonomy" id="456999"/>
    <lineage>
        <taxon>Eukaryota</taxon>
        <taxon>Fungi</taxon>
        <taxon>Dikarya</taxon>
        <taxon>Basidiomycota</taxon>
        <taxon>Agaricomycotina</taxon>
        <taxon>Agaricomycetes</taxon>
        <taxon>Cantharellales</taxon>
        <taxon>Ceratobasidiaceae</taxon>
        <taxon>Rhizoctonia</taxon>
    </lineage>
</organism>
<dbReference type="EMBL" id="CAJMWT010001848">
    <property type="protein sequence ID" value="CAE6422632.1"/>
    <property type="molecule type" value="Genomic_DNA"/>
</dbReference>
<protein>
    <submittedName>
        <fullName evidence="1">Uncharacterized protein</fullName>
    </submittedName>
</protein>